<evidence type="ECO:0000256" key="4">
    <source>
        <dbReference type="ARBA" id="ARBA00022692"/>
    </source>
</evidence>
<comment type="subcellular location">
    <subcellularLocation>
        <location evidence="1">Cell membrane</location>
        <topology evidence="1">Multi-pass membrane protein</topology>
    </subcellularLocation>
</comment>
<feature type="domain" description="HAMP" evidence="12">
    <location>
        <begin position="344"/>
        <end position="396"/>
    </location>
</feature>
<dbReference type="Proteomes" id="UP000193834">
    <property type="component" value="Unassembled WGS sequence"/>
</dbReference>
<evidence type="ECO:0000256" key="2">
    <source>
        <dbReference type="ARBA" id="ARBA00022475"/>
    </source>
</evidence>
<evidence type="ECO:0000313" key="13">
    <source>
        <dbReference type="EMBL" id="SMG35516.1"/>
    </source>
</evidence>
<dbReference type="Pfam" id="PF00015">
    <property type="entry name" value="MCPsignal"/>
    <property type="match status" value="1"/>
</dbReference>
<sequence>MKNVFQQKSSSWKARMNWDLMKHPFKSIGAKLFIIFVVSILVFVVTVGIISYTVSKQAIESKVSEASYQTMIQGAEKINMRVSQYLTMSMQVMFDPNLVEYLKKGMKMEDYTYAMIENQNNIKSSLQNYTISNDLLQEIYLVPLDGKRLTYNSNGYQIKTEDIVKHDWFQKVVDANGAVVWLETMPSGLADLKQPTFGLAREMRDSGTGKADYVIIMEISLNALSESLQSLELGEGSELRVINPEGRIMYAADEAEYTQPAPEWMVPQKDEKAKEWTGSSFVRNSDGEQMLTVYHQIKTNGWLLIGEIPVKELVKDANKILVVTLICVLAATLIALVIGWFVMRMISKPLHSLRELMNEGAQGNLAVRAKTNSEDEIGTLSKAFNTMMEQITGLVKQTESNASAVLATAEALSEASRSTAVSAREIAVATEEIAKGATSLAVEAERGHDLTYNMANQMKSVVEANTGMEQSVQEVESASNNGVSNMGALMQRTGTTEEMMRSLAHKVNELGGSTKSIRQIIVVLNNMSKQTNILSLNATIEAARAGAAGKGFMVVADEIRKLADETHTSLDTVASITDQIEKEIHETVEALSSAFPIFEQQTDAVRDTDQIFTQVQNKMEGMVSNLDHVTSNIQRLNEAQTSLIEAMSNVSAVAEEASATSEEVASLSGEQLNISSHLVELSQQLEEVSSSLKASLTKFKV</sequence>
<keyword evidence="14" id="KW-1185">Reference proteome</keyword>
<evidence type="ECO:0000256" key="1">
    <source>
        <dbReference type="ARBA" id="ARBA00004651"/>
    </source>
</evidence>
<dbReference type="InterPro" id="IPR003660">
    <property type="entry name" value="HAMP_dom"/>
</dbReference>
<keyword evidence="7 9" id="KW-0807">Transducer</keyword>
<evidence type="ECO:0000256" key="8">
    <source>
        <dbReference type="ARBA" id="ARBA00029447"/>
    </source>
</evidence>
<dbReference type="Gene3D" id="3.30.450.20">
    <property type="entry name" value="PAS domain"/>
    <property type="match status" value="1"/>
</dbReference>
<feature type="transmembrane region" description="Helical" evidence="10">
    <location>
        <begin position="32"/>
        <end position="54"/>
    </location>
</feature>
<dbReference type="InterPro" id="IPR033479">
    <property type="entry name" value="dCache_1"/>
</dbReference>
<evidence type="ECO:0000256" key="7">
    <source>
        <dbReference type="ARBA" id="ARBA00023224"/>
    </source>
</evidence>
<comment type="similarity">
    <text evidence="8">Belongs to the methyl-accepting chemotaxis (MCP) protein family.</text>
</comment>
<dbReference type="RefSeq" id="WP_244903359.1">
    <property type="nucleotide sequence ID" value="NZ_FXAZ01000002.1"/>
</dbReference>
<dbReference type="Pfam" id="PF02743">
    <property type="entry name" value="dCache_1"/>
    <property type="match status" value="1"/>
</dbReference>
<dbReference type="PROSITE" id="PS50111">
    <property type="entry name" value="CHEMOTAXIS_TRANSDUC_2"/>
    <property type="match status" value="1"/>
</dbReference>
<keyword evidence="5 10" id="KW-1133">Transmembrane helix</keyword>
<evidence type="ECO:0000259" key="12">
    <source>
        <dbReference type="PROSITE" id="PS50885"/>
    </source>
</evidence>
<dbReference type="CDD" id="cd06225">
    <property type="entry name" value="HAMP"/>
    <property type="match status" value="1"/>
</dbReference>
<dbReference type="EMBL" id="FXAZ01000002">
    <property type="protein sequence ID" value="SMG35516.1"/>
    <property type="molecule type" value="Genomic_DNA"/>
</dbReference>
<keyword evidence="6 10" id="KW-0472">Membrane</keyword>
<dbReference type="InterPro" id="IPR004089">
    <property type="entry name" value="MCPsignal_dom"/>
</dbReference>
<protein>
    <submittedName>
        <fullName evidence="13">Methyl-accepting chemotaxis protein</fullName>
    </submittedName>
</protein>
<dbReference type="PROSITE" id="PS50885">
    <property type="entry name" value="HAMP"/>
    <property type="match status" value="1"/>
</dbReference>
<dbReference type="SMART" id="SM00304">
    <property type="entry name" value="HAMP"/>
    <property type="match status" value="1"/>
</dbReference>
<evidence type="ECO:0000256" key="3">
    <source>
        <dbReference type="ARBA" id="ARBA00022500"/>
    </source>
</evidence>
<evidence type="ECO:0000256" key="10">
    <source>
        <dbReference type="SAM" id="Phobius"/>
    </source>
</evidence>
<keyword evidence="3" id="KW-0145">Chemotaxis</keyword>
<dbReference type="GO" id="GO:0007165">
    <property type="term" value="P:signal transduction"/>
    <property type="evidence" value="ECO:0007669"/>
    <property type="project" value="UniProtKB-KW"/>
</dbReference>
<dbReference type="AlphaFoldDB" id="A0A1X7K4I3"/>
<feature type="domain" description="Methyl-accepting transducer" evidence="11">
    <location>
        <begin position="415"/>
        <end position="665"/>
    </location>
</feature>
<dbReference type="CDD" id="cd18774">
    <property type="entry name" value="PDC2_HK_sensor"/>
    <property type="match status" value="1"/>
</dbReference>
<dbReference type="PANTHER" id="PTHR32089:SF112">
    <property type="entry name" value="LYSOZYME-LIKE PROTEIN-RELATED"/>
    <property type="match status" value="1"/>
</dbReference>
<dbReference type="GO" id="GO:0005886">
    <property type="term" value="C:plasma membrane"/>
    <property type="evidence" value="ECO:0007669"/>
    <property type="project" value="UniProtKB-SubCell"/>
</dbReference>
<evidence type="ECO:0000256" key="6">
    <source>
        <dbReference type="ARBA" id="ARBA00023136"/>
    </source>
</evidence>
<dbReference type="Gene3D" id="1.10.287.950">
    <property type="entry name" value="Methyl-accepting chemotaxis protein"/>
    <property type="match status" value="1"/>
</dbReference>
<dbReference type="PANTHER" id="PTHR32089">
    <property type="entry name" value="METHYL-ACCEPTING CHEMOTAXIS PROTEIN MCPB"/>
    <property type="match status" value="1"/>
</dbReference>
<gene>
    <name evidence="13" type="ORF">SAMN06295960_2038</name>
</gene>
<accession>A0A1X7K4I3</accession>
<evidence type="ECO:0000313" key="14">
    <source>
        <dbReference type="Proteomes" id="UP000193834"/>
    </source>
</evidence>
<keyword evidence="4 10" id="KW-0812">Transmembrane</keyword>
<dbReference type="Pfam" id="PF00672">
    <property type="entry name" value="HAMP"/>
    <property type="match status" value="1"/>
</dbReference>
<keyword evidence="2" id="KW-1003">Cell membrane</keyword>
<dbReference type="STRING" id="1852522.SAMN06295960_2038"/>
<evidence type="ECO:0000259" key="11">
    <source>
        <dbReference type="PROSITE" id="PS50111"/>
    </source>
</evidence>
<evidence type="ECO:0000256" key="5">
    <source>
        <dbReference type="ARBA" id="ARBA00022989"/>
    </source>
</evidence>
<evidence type="ECO:0000256" key="9">
    <source>
        <dbReference type="PROSITE-ProRule" id="PRU00284"/>
    </source>
</evidence>
<dbReference type="GO" id="GO:0006935">
    <property type="term" value="P:chemotaxis"/>
    <property type="evidence" value="ECO:0007669"/>
    <property type="project" value="UniProtKB-KW"/>
</dbReference>
<organism evidence="13 14">
    <name type="scientific">Paenibacillus aquistagni</name>
    <dbReference type="NCBI Taxonomy" id="1852522"/>
    <lineage>
        <taxon>Bacteria</taxon>
        <taxon>Bacillati</taxon>
        <taxon>Bacillota</taxon>
        <taxon>Bacilli</taxon>
        <taxon>Bacillales</taxon>
        <taxon>Paenibacillaceae</taxon>
        <taxon>Paenibacillus</taxon>
    </lineage>
</organism>
<feature type="transmembrane region" description="Helical" evidence="10">
    <location>
        <begin position="320"/>
        <end position="343"/>
    </location>
</feature>
<proteinExistence type="inferred from homology"/>
<reference evidence="13 14" key="1">
    <citation type="submission" date="2017-04" db="EMBL/GenBank/DDBJ databases">
        <authorList>
            <person name="Afonso C.L."/>
            <person name="Miller P.J."/>
            <person name="Scott M.A."/>
            <person name="Spackman E."/>
            <person name="Goraichik I."/>
            <person name="Dimitrov K.M."/>
            <person name="Suarez D.L."/>
            <person name="Swayne D.E."/>
        </authorList>
    </citation>
    <scope>NUCLEOTIDE SEQUENCE [LARGE SCALE GENOMIC DNA]</scope>
    <source>
        <strain evidence="13 14">11</strain>
    </source>
</reference>
<dbReference type="SMART" id="SM00283">
    <property type="entry name" value="MA"/>
    <property type="match status" value="1"/>
</dbReference>
<name>A0A1X7K4I3_9BACL</name>
<dbReference type="SUPFAM" id="SSF58104">
    <property type="entry name" value="Methyl-accepting chemotaxis protein (MCP) signaling domain"/>
    <property type="match status" value="1"/>
</dbReference>